<dbReference type="Pfam" id="PF04221">
    <property type="entry name" value="RelB"/>
    <property type="match status" value="1"/>
</dbReference>
<sequence length="113" mass="12803">MPSMTEKNDRIAFRTNKALKEKATAILAKNQLDLSTALNMFLGKIVAEETLPLDFRTDQMKAAELNYIEKHLDAAIARRKKGIRGYSLESFEKLFDDHDLIVAEAPADYTLND</sequence>
<dbReference type="AlphaFoldDB" id="A0A6H0UK21"/>
<dbReference type="InterPro" id="IPR007337">
    <property type="entry name" value="RelB/DinJ"/>
</dbReference>
<dbReference type="InterPro" id="IPR013321">
    <property type="entry name" value="Arc_rbn_hlx_hlx"/>
</dbReference>
<evidence type="ECO:0000313" key="3">
    <source>
        <dbReference type="Proteomes" id="UP000501558"/>
    </source>
</evidence>
<dbReference type="EMBL" id="CP047616">
    <property type="protein sequence ID" value="QIW53899.1"/>
    <property type="molecule type" value="Genomic_DNA"/>
</dbReference>
<dbReference type="EMBL" id="CP047628">
    <property type="protein sequence ID" value="QIW58281.1"/>
    <property type="molecule type" value="Genomic_DNA"/>
</dbReference>
<evidence type="ECO:0000313" key="4">
    <source>
        <dbReference type="Proteomes" id="UP000501945"/>
    </source>
</evidence>
<dbReference type="Gene3D" id="1.10.1220.10">
    <property type="entry name" value="Met repressor-like"/>
    <property type="match status" value="1"/>
</dbReference>
<evidence type="ECO:0000313" key="1">
    <source>
        <dbReference type="EMBL" id="QIW53899.1"/>
    </source>
</evidence>
<keyword evidence="3" id="KW-1185">Reference proteome</keyword>
<proteinExistence type="predicted"/>
<dbReference type="RefSeq" id="WP_004261808.1">
    <property type="nucleotide sequence ID" value="NZ_CBCPKB010000012.1"/>
</dbReference>
<organism evidence="1 4">
    <name type="scientific">Pseudolactococcus raffinolactis</name>
    <dbReference type="NCBI Taxonomy" id="1366"/>
    <lineage>
        <taxon>Bacteria</taxon>
        <taxon>Bacillati</taxon>
        <taxon>Bacillota</taxon>
        <taxon>Bacilli</taxon>
        <taxon>Lactobacillales</taxon>
        <taxon>Streptococcaceae</taxon>
        <taxon>Pseudolactococcus</taxon>
    </lineage>
</organism>
<dbReference type="NCBIfam" id="TIGR02384">
    <property type="entry name" value="RelB_DinJ"/>
    <property type="match status" value="1"/>
</dbReference>
<accession>A0A6H0UK21</accession>
<dbReference type="Proteomes" id="UP000501945">
    <property type="component" value="Chromosome"/>
</dbReference>
<name>A0A6H0UK21_9LACT</name>
<reference evidence="3 4" key="1">
    <citation type="submission" date="2019-12" db="EMBL/GenBank/DDBJ databases">
        <title>Whole genome sequences of Lactococcus raffinolactis strains isolated from sewage.</title>
        <authorList>
            <person name="Ybazeta G."/>
            <person name="Ross M."/>
            <person name="Brabant-Kirwan D."/>
            <person name="Saleh M."/>
            <person name="Dillon J.A."/>
            <person name="Splinter K."/>
            <person name="Nokhbeh R."/>
        </authorList>
    </citation>
    <scope>NUCLEOTIDE SEQUENCE [LARGE SCALE GENOMIC DNA]</scope>
    <source>
        <strain evidence="2 3">Lr_19_14</strain>
        <strain evidence="1 4">Lr_19_5</strain>
    </source>
</reference>
<protein>
    <submittedName>
        <fullName evidence="1">Type II toxin-antitoxin system RelB/DinJ family antitoxin</fullName>
    </submittedName>
</protein>
<gene>
    <name evidence="2" type="ORF">GU334_04915</name>
    <name evidence="1" type="ORF">GU336_06965</name>
</gene>
<evidence type="ECO:0000313" key="2">
    <source>
        <dbReference type="EMBL" id="QIW58281.1"/>
    </source>
</evidence>
<dbReference type="GO" id="GO:0006355">
    <property type="term" value="P:regulation of DNA-templated transcription"/>
    <property type="evidence" value="ECO:0007669"/>
    <property type="project" value="InterPro"/>
</dbReference>
<dbReference type="Proteomes" id="UP000501558">
    <property type="component" value="Chromosome"/>
</dbReference>